<keyword evidence="4" id="KW-1185">Reference proteome</keyword>
<dbReference type="OrthoDB" id="2994708at2759"/>
<sequence>MANGRRPGWPFFLTYEKTYTKVISDPNISEDDVLQVLHDPPALIGLNPLVTKCVPALDSDPSQPMVYTVHDDLRVFKVFKTEVVYSAKFTRTSDGTDTHDQSRGMDNYSREMESKDERRWEGLRFRKL</sequence>
<organism evidence="3 4">
    <name type="scientific">Gymnopus androsaceus JB14</name>
    <dbReference type="NCBI Taxonomy" id="1447944"/>
    <lineage>
        <taxon>Eukaryota</taxon>
        <taxon>Fungi</taxon>
        <taxon>Dikarya</taxon>
        <taxon>Basidiomycota</taxon>
        <taxon>Agaricomycotina</taxon>
        <taxon>Agaricomycetes</taxon>
        <taxon>Agaricomycetidae</taxon>
        <taxon>Agaricales</taxon>
        <taxon>Marasmiineae</taxon>
        <taxon>Omphalotaceae</taxon>
        <taxon>Gymnopus</taxon>
    </lineage>
</organism>
<reference evidence="3" key="1">
    <citation type="journal article" date="2019" name="Environ. Microbiol.">
        <title>Fungal ecological strategies reflected in gene transcription - a case study of two litter decomposers.</title>
        <authorList>
            <person name="Barbi F."/>
            <person name="Kohler A."/>
            <person name="Barry K."/>
            <person name="Baskaran P."/>
            <person name="Daum C."/>
            <person name="Fauchery L."/>
            <person name="Ihrmark K."/>
            <person name="Kuo A."/>
            <person name="LaButti K."/>
            <person name="Lipzen A."/>
            <person name="Morin E."/>
            <person name="Grigoriev I.V."/>
            <person name="Henrissat B."/>
            <person name="Lindahl B."/>
            <person name="Martin F."/>
        </authorList>
    </citation>
    <scope>NUCLEOTIDE SEQUENCE</scope>
    <source>
        <strain evidence="3">JB14</strain>
    </source>
</reference>
<dbReference type="AlphaFoldDB" id="A0A6A4IQM7"/>
<feature type="region of interest" description="Disordered" evidence="1">
    <location>
        <begin position="90"/>
        <end position="113"/>
    </location>
</feature>
<protein>
    <recommendedName>
        <fullName evidence="2">DUF7053 domain-containing protein</fullName>
    </recommendedName>
</protein>
<feature type="compositionally biased region" description="Basic and acidic residues" evidence="1">
    <location>
        <begin position="94"/>
        <end position="113"/>
    </location>
</feature>
<dbReference type="Proteomes" id="UP000799118">
    <property type="component" value="Unassembled WGS sequence"/>
</dbReference>
<evidence type="ECO:0000313" key="3">
    <source>
        <dbReference type="EMBL" id="KAE9411058.1"/>
    </source>
</evidence>
<feature type="domain" description="DUF7053" evidence="2">
    <location>
        <begin position="26"/>
        <end position="100"/>
    </location>
</feature>
<evidence type="ECO:0000256" key="1">
    <source>
        <dbReference type="SAM" id="MobiDB-lite"/>
    </source>
</evidence>
<dbReference type="EMBL" id="ML769384">
    <property type="protein sequence ID" value="KAE9411058.1"/>
    <property type="molecule type" value="Genomic_DNA"/>
</dbReference>
<evidence type="ECO:0000313" key="4">
    <source>
        <dbReference type="Proteomes" id="UP000799118"/>
    </source>
</evidence>
<dbReference type="Pfam" id="PF23155">
    <property type="entry name" value="DUF7053"/>
    <property type="match status" value="1"/>
</dbReference>
<gene>
    <name evidence="3" type="ORF">BT96DRAFT_247163</name>
</gene>
<evidence type="ECO:0000259" key="2">
    <source>
        <dbReference type="Pfam" id="PF23155"/>
    </source>
</evidence>
<dbReference type="InterPro" id="IPR055481">
    <property type="entry name" value="DUF7053"/>
</dbReference>
<accession>A0A6A4IQM7</accession>
<name>A0A6A4IQM7_9AGAR</name>
<proteinExistence type="predicted"/>